<proteinExistence type="inferred from homology"/>
<dbReference type="Proteomes" id="UP000286931">
    <property type="component" value="Unassembled WGS sequence"/>
</dbReference>
<dbReference type="EC" id="2.7.2.2" evidence="2"/>
<dbReference type="GO" id="GO:0005829">
    <property type="term" value="C:cytosol"/>
    <property type="evidence" value="ECO:0007669"/>
    <property type="project" value="TreeGrafter"/>
</dbReference>
<dbReference type="Gene3D" id="3.40.1160.10">
    <property type="entry name" value="Acetylglutamate kinase-like"/>
    <property type="match status" value="1"/>
</dbReference>
<evidence type="ECO:0000256" key="4">
    <source>
        <dbReference type="ARBA" id="ARBA00022777"/>
    </source>
</evidence>
<reference evidence="7 8" key="1">
    <citation type="submission" date="2018-12" db="EMBL/GenBank/DDBJ databases">
        <title>Draft genome sequence of Embleya hyalina NBRC 13850T.</title>
        <authorList>
            <person name="Komaki H."/>
            <person name="Hosoyama A."/>
            <person name="Kimura A."/>
            <person name="Ichikawa N."/>
            <person name="Tamura T."/>
        </authorList>
    </citation>
    <scope>NUCLEOTIDE SEQUENCE [LARGE SCALE GENOMIC DNA]</scope>
    <source>
        <strain evidence="7 8">NBRC 13850</strain>
    </source>
</reference>
<evidence type="ECO:0000256" key="3">
    <source>
        <dbReference type="ARBA" id="ARBA00022679"/>
    </source>
</evidence>
<accession>A0A401YKD7</accession>
<evidence type="ECO:0000256" key="2">
    <source>
        <dbReference type="ARBA" id="ARBA00013070"/>
    </source>
</evidence>
<dbReference type="Pfam" id="PF00696">
    <property type="entry name" value="AA_kinase"/>
    <property type="match status" value="1"/>
</dbReference>
<protein>
    <recommendedName>
        <fullName evidence="2">carbamate kinase</fullName>
        <ecNumber evidence="2">2.7.2.2</ecNumber>
    </recommendedName>
</protein>
<dbReference type="PANTHER" id="PTHR30409">
    <property type="entry name" value="CARBAMATE KINASE"/>
    <property type="match status" value="1"/>
</dbReference>
<keyword evidence="3" id="KW-0808">Transferase</keyword>
<dbReference type="GO" id="GO:0019546">
    <property type="term" value="P:L-arginine deiminase pathway"/>
    <property type="evidence" value="ECO:0007669"/>
    <property type="project" value="TreeGrafter"/>
</dbReference>
<keyword evidence="4 7" id="KW-0418">Kinase</keyword>
<dbReference type="AlphaFoldDB" id="A0A401YKD7"/>
<evidence type="ECO:0000313" key="7">
    <source>
        <dbReference type="EMBL" id="GCD95056.1"/>
    </source>
</evidence>
<evidence type="ECO:0000313" key="8">
    <source>
        <dbReference type="Proteomes" id="UP000286931"/>
    </source>
</evidence>
<dbReference type="FunFam" id="3.40.1160.10:FF:000007">
    <property type="entry name" value="Carbamate kinase"/>
    <property type="match status" value="1"/>
</dbReference>
<dbReference type="PANTHER" id="PTHR30409:SF1">
    <property type="entry name" value="CARBAMATE KINASE-RELATED"/>
    <property type="match status" value="1"/>
</dbReference>
<sequence>MTTPRTANGTRSANGTGRVLIALGGNAMTGPDGSATPDAQRAAVAVAMEAVADLIVSGVDVVLTHGNGPQVGNLLVKNELTAHVVPPVTLDWCGAQTQGTLGFTVVSALEAALRRRGQPARVAAVVTRTLVDPADPAFEHPTKPVGRHLPQAEAERFVALGQHWEDRGAKGWRRVVPSPNPLEVVDAPAIRTLVAAGFTTVAAGGGGIPVVRDADGAERGVEAVLDKDLTAALLAASVDADVLVIATDVPNAMLDYGTANQRELGRVTPEELRGHAAAGQFAGGSMGPKVEAAVRFVEAGGRRSVITSLDRITAAVAGEAGTVVEANPVAAVEAIAAAAPAVAADAG</sequence>
<comment type="caution">
    <text evidence="7">The sequence shown here is derived from an EMBL/GenBank/DDBJ whole genome shotgun (WGS) entry which is preliminary data.</text>
</comment>
<evidence type="ECO:0000259" key="6">
    <source>
        <dbReference type="Pfam" id="PF00696"/>
    </source>
</evidence>
<comment type="catalytic activity">
    <reaction evidence="5">
        <text>hydrogencarbonate + NH4(+) + ATP = carbamoyl phosphate + ADP + H2O + H(+)</text>
        <dbReference type="Rhea" id="RHEA:10152"/>
        <dbReference type="ChEBI" id="CHEBI:15377"/>
        <dbReference type="ChEBI" id="CHEBI:15378"/>
        <dbReference type="ChEBI" id="CHEBI:17544"/>
        <dbReference type="ChEBI" id="CHEBI:28938"/>
        <dbReference type="ChEBI" id="CHEBI:30616"/>
        <dbReference type="ChEBI" id="CHEBI:58228"/>
        <dbReference type="ChEBI" id="CHEBI:456216"/>
        <dbReference type="EC" id="2.7.2.2"/>
    </reaction>
</comment>
<evidence type="ECO:0000256" key="5">
    <source>
        <dbReference type="ARBA" id="ARBA00048467"/>
    </source>
</evidence>
<dbReference type="EMBL" id="BIFH01000016">
    <property type="protein sequence ID" value="GCD95056.1"/>
    <property type="molecule type" value="Genomic_DNA"/>
</dbReference>
<organism evidence="7 8">
    <name type="scientific">Embleya hyalina</name>
    <dbReference type="NCBI Taxonomy" id="516124"/>
    <lineage>
        <taxon>Bacteria</taxon>
        <taxon>Bacillati</taxon>
        <taxon>Actinomycetota</taxon>
        <taxon>Actinomycetes</taxon>
        <taxon>Kitasatosporales</taxon>
        <taxon>Streptomycetaceae</taxon>
        <taxon>Embleya</taxon>
    </lineage>
</organism>
<dbReference type="RefSeq" id="WP_126637146.1">
    <property type="nucleotide sequence ID" value="NZ_BIFH01000016.1"/>
</dbReference>
<evidence type="ECO:0000256" key="1">
    <source>
        <dbReference type="ARBA" id="ARBA00011066"/>
    </source>
</evidence>
<comment type="similarity">
    <text evidence="1">Belongs to the carbamate kinase family.</text>
</comment>
<keyword evidence="8" id="KW-1185">Reference proteome</keyword>
<dbReference type="OrthoDB" id="9766717at2"/>
<dbReference type="InterPro" id="IPR003964">
    <property type="entry name" value="Carb_kinase"/>
</dbReference>
<dbReference type="CDD" id="cd04235">
    <property type="entry name" value="AAK_CK"/>
    <property type="match status" value="1"/>
</dbReference>
<gene>
    <name evidence="7" type="primary">arcC1_1</name>
    <name evidence="7" type="ORF">EHYA_02725</name>
</gene>
<dbReference type="InterPro" id="IPR036393">
    <property type="entry name" value="AceGlu_kinase-like_sf"/>
</dbReference>
<dbReference type="NCBIfam" id="NF009007">
    <property type="entry name" value="PRK12352.1"/>
    <property type="match status" value="1"/>
</dbReference>
<feature type="domain" description="Aspartate/glutamate/uridylate kinase" evidence="6">
    <location>
        <begin position="18"/>
        <end position="308"/>
    </location>
</feature>
<dbReference type="GO" id="GO:0008804">
    <property type="term" value="F:carbamate kinase activity"/>
    <property type="evidence" value="ECO:0007669"/>
    <property type="project" value="UniProtKB-EC"/>
</dbReference>
<name>A0A401YKD7_9ACTN</name>
<dbReference type="InterPro" id="IPR001048">
    <property type="entry name" value="Asp/Glu/Uridylate_kinase"/>
</dbReference>
<dbReference type="SUPFAM" id="SSF53633">
    <property type="entry name" value="Carbamate kinase-like"/>
    <property type="match status" value="1"/>
</dbReference>
<dbReference type="PIRSF" id="PIRSF000723">
    <property type="entry name" value="Carbamate_kin"/>
    <property type="match status" value="1"/>
</dbReference>
<dbReference type="PRINTS" id="PR01469">
    <property type="entry name" value="CARBMTKINASE"/>
</dbReference>